<evidence type="ECO:0000313" key="7">
    <source>
        <dbReference type="EMBL" id="KAG5451097.1"/>
    </source>
</evidence>
<evidence type="ECO:0000313" key="8">
    <source>
        <dbReference type="Proteomes" id="UP000286415"/>
    </source>
</evidence>
<dbReference type="GO" id="GO:0006888">
    <property type="term" value="P:endoplasmic reticulum to Golgi vesicle-mediated transport"/>
    <property type="evidence" value="ECO:0007669"/>
    <property type="project" value="TreeGrafter"/>
</dbReference>
<evidence type="ECO:0000259" key="6">
    <source>
        <dbReference type="PROSITE" id="PS50913"/>
    </source>
</evidence>
<keyword evidence="8" id="KW-1185">Reference proteome</keyword>
<feature type="region of interest" description="Disordered" evidence="5">
    <location>
        <begin position="145"/>
        <end position="165"/>
    </location>
</feature>
<dbReference type="GO" id="GO:0007030">
    <property type="term" value="P:Golgi organization"/>
    <property type="evidence" value="ECO:0007669"/>
    <property type="project" value="TreeGrafter"/>
</dbReference>
<feature type="compositionally biased region" description="Polar residues" evidence="5">
    <location>
        <begin position="1424"/>
        <end position="1433"/>
    </location>
</feature>
<feature type="compositionally biased region" description="Polar residues" evidence="5">
    <location>
        <begin position="558"/>
        <end position="574"/>
    </location>
</feature>
<protein>
    <recommendedName>
        <fullName evidence="6">GRIP domain-containing protein</fullName>
    </recommendedName>
</protein>
<feature type="coiled-coil region" evidence="4">
    <location>
        <begin position="1028"/>
        <end position="1062"/>
    </location>
</feature>
<evidence type="ECO:0000256" key="5">
    <source>
        <dbReference type="SAM" id="MobiDB-lite"/>
    </source>
</evidence>
<dbReference type="PROSITE" id="PS50913">
    <property type="entry name" value="GRIP"/>
    <property type="match status" value="1"/>
</dbReference>
<accession>A0A8T1MNW3</accession>
<evidence type="ECO:0000256" key="1">
    <source>
        <dbReference type="ARBA" id="ARBA00004555"/>
    </source>
</evidence>
<gene>
    <name evidence="7" type="ORF">CSKR_106662</name>
</gene>
<name>A0A8T1MNW3_CLOSI</name>
<organism evidence="7 8">
    <name type="scientific">Clonorchis sinensis</name>
    <name type="common">Chinese liver fluke</name>
    <dbReference type="NCBI Taxonomy" id="79923"/>
    <lineage>
        <taxon>Eukaryota</taxon>
        <taxon>Metazoa</taxon>
        <taxon>Spiralia</taxon>
        <taxon>Lophotrochozoa</taxon>
        <taxon>Platyhelminthes</taxon>
        <taxon>Trematoda</taxon>
        <taxon>Digenea</taxon>
        <taxon>Opisthorchiida</taxon>
        <taxon>Opisthorchiata</taxon>
        <taxon>Opisthorchiidae</taxon>
        <taxon>Clonorchis</taxon>
    </lineage>
</organism>
<dbReference type="GO" id="GO:0005794">
    <property type="term" value="C:Golgi apparatus"/>
    <property type="evidence" value="ECO:0007669"/>
    <property type="project" value="UniProtKB-SubCell"/>
</dbReference>
<feature type="compositionally biased region" description="Basic residues" evidence="5">
    <location>
        <begin position="546"/>
        <end position="557"/>
    </location>
</feature>
<proteinExistence type="predicted"/>
<feature type="domain" description="GRIP" evidence="6">
    <location>
        <begin position="1304"/>
        <end position="1353"/>
    </location>
</feature>
<feature type="compositionally biased region" description="Low complexity" evidence="5">
    <location>
        <begin position="1440"/>
        <end position="1453"/>
    </location>
</feature>
<feature type="region of interest" description="Disordered" evidence="5">
    <location>
        <begin position="1416"/>
        <end position="1488"/>
    </location>
</feature>
<feature type="coiled-coil region" evidence="4">
    <location>
        <begin position="1140"/>
        <end position="1209"/>
    </location>
</feature>
<evidence type="ECO:0000256" key="2">
    <source>
        <dbReference type="ARBA" id="ARBA00023034"/>
    </source>
</evidence>
<dbReference type="Proteomes" id="UP000286415">
    <property type="component" value="Unassembled WGS sequence"/>
</dbReference>
<dbReference type="EMBL" id="NIRI02000042">
    <property type="protein sequence ID" value="KAG5451097.1"/>
    <property type="molecule type" value="Genomic_DNA"/>
</dbReference>
<dbReference type="GO" id="GO:0031267">
    <property type="term" value="F:small GTPase binding"/>
    <property type="evidence" value="ECO:0007669"/>
    <property type="project" value="TreeGrafter"/>
</dbReference>
<feature type="coiled-coil region" evidence="4">
    <location>
        <begin position="1270"/>
        <end position="1297"/>
    </location>
</feature>
<keyword evidence="2" id="KW-0333">Golgi apparatus</keyword>
<feature type="coiled-coil region" evidence="4">
    <location>
        <begin position="885"/>
        <end position="969"/>
    </location>
</feature>
<dbReference type="OrthoDB" id="425925at2759"/>
<feature type="compositionally biased region" description="Basic residues" evidence="5">
    <location>
        <begin position="299"/>
        <end position="312"/>
    </location>
</feature>
<sequence length="1488" mass="166034">PVLRIGSLAMDWLGGLSNIRGQLSNITKDLLTEGTEDQTDSRTQLELANNRIVELQSIVDAQKIEISSLKRRNDELEIQLESAQLRLDHAKEQFHATLAEKEAVIQKLRAHVTSERGEPEGQSASAIKQPVIPESHDSFSFAHSETSATRAPELASEDHISEGGNRVGTATWQELRDEVAQLRAEATKWRRIAKQKQDKAKTSTPETSHTVELEREIEELKQRLLELDETRQAELSALRDSHSVHMNNIMEQLHDTESEVLSLRAQLEHVTVQADSIVPPALPSEREAVTPSTEDLSMSKRKVRPGRKKKAKGSIERELRSTAPTTVSSTNILQVPSKQFSDFAAQTDETGPSVGTSEESGKLDVLVRRPASSSTLLEIETQTAFLVVSTAVQASEEAVSVESQTCHVWSPVPPLTVDSCSIAVQVISPRSHFDFLPDSEQTCPIVGSDDHRSQVSDISEASSYSRQLEELIHQLSEEMKGYEHAVNEMVSIAVTHVPPTTQTDNGLEMQSPVNERVTSGDLCDPSQIAHKLSLLQASLKSRRARLAALRKARRRKPNSSGETTQSSKGSTTSVHSDEVLVTSTAVPSFEPSAPADVNDVTESEVDGWQEDDFPEFDSHPSEVEASCVARKSGSYDSRGDDKNVQTLHRSESCETVVCDLRKTILELEGRLQEESLVYQHRVEQLEASLEPARRLEKSLQQVTDQLVACLPPPPVPPNHMVPSAGLSSSTWPPSDPESQLSFLVAAEAAARSEVDTINMTLINAQETIAKLTTEIEELKKVEPFAPCPPVTTLSDEPCFLAYQLCSILDEEYCQANWDADQWDAILYEMLKPRFTENTESTEEEPTHERIVQLSAEVAALRDILDQHNAFRSQAEHDLRQLWTTVSTQREQIHFLQTEKERLETDLANASGSVNMRQNESDDLSRTAIQQLSELVRSKEEEVEVLRRRCDDLKELIRSAYRRLESADESAVDNVSEAGDDDVVQVVERLTNNWSDAKCRADRVEALYESAVSALQQKHAESQSYHKELQRVYAELSSTQDKYEALKREDDRLREAFSELQTEVLHLKDQEARVCAPELNTSNSQKEEHATSSAAAPDGESNFQSCSVVTSSEPNEAKLLSEITRLQAHLLEMEESYTTEALNAEAREVDLRNRLQEAETRLQQLEESSQTVEDRVQRYMAERDEARTDAAEYRKEISALRASLGNLQSVLDSFQQSQQSTIQCETEHIRMELQRARHREEAACAEVNRLNGQLSDRIVLEQRAHHLDLQIQHHATQLAQLREQIEQRDSQIDALRTRLAQMAVDTDSKIDKVLIRNLLVSFFQLPSSQRSSGLRVIGSLLDFSNDDYAKVGSESGALPRLLGWVRSAVSSFPPGPPKDVTLSSTYPDKTFTELLLSFLEQESGPRAPLRLSMDHYTPDAVRPSASAQRRQVQHSAHDSRSNSPTTSSLPSTSSGFQETNLRLDQSLSSATLTQTSGTSAVPKNPLYMM</sequence>
<feature type="compositionally biased region" description="Low complexity" evidence="5">
    <location>
        <begin position="1464"/>
        <end position="1479"/>
    </location>
</feature>
<dbReference type="PANTHER" id="PTHR18921">
    <property type="entry name" value="MYOSIN HEAVY CHAIN - RELATED"/>
    <property type="match status" value="1"/>
</dbReference>
<comment type="caution">
    <text evidence="7">The sequence shown here is derived from an EMBL/GenBank/DDBJ whole genome shotgun (WGS) entry which is preliminary data.</text>
</comment>
<feature type="region of interest" description="Disordered" evidence="5">
    <location>
        <begin position="282"/>
        <end position="328"/>
    </location>
</feature>
<feature type="region of interest" description="Disordered" evidence="5">
    <location>
        <begin position="546"/>
        <end position="577"/>
    </location>
</feature>
<evidence type="ECO:0000256" key="3">
    <source>
        <dbReference type="ARBA" id="ARBA00023054"/>
    </source>
</evidence>
<evidence type="ECO:0000256" key="4">
    <source>
        <dbReference type="SAM" id="Coils"/>
    </source>
</evidence>
<reference evidence="7 8" key="2">
    <citation type="journal article" date="2021" name="Genomics">
        <title>High-quality reference genome for Clonorchis sinensis.</title>
        <authorList>
            <person name="Young N.D."/>
            <person name="Stroehlein A.J."/>
            <person name="Kinkar L."/>
            <person name="Wang T."/>
            <person name="Sohn W.M."/>
            <person name="Chang B.C.H."/>
            <person name="Kaur P."/>
            <person name="Weisz D."/>
            <person name="Dudchenko O."/>
            <person name="Aiden E.L."/>
            <person name="Korhonen P.K."/>
            <person name="Gasser R.B."/>
        </authorList>
    </citation>
    <scope>NUCLEOTIDE SEQUENCE [LARGE SCALE GENOMIC DNA]</scope>
    <source>
        <strain evidence="7">Cs-k2</strain>
    </source>
</reference>
<feature type="non-terminal residue" evidence="7">
    <location>
        <position position="1"/>
    </location>
</feature>
<dbReference type="InterPro" id="IPR000237">
    <property type="entry name" value="GRIP_dom"/>
</dbReference>
<feature type="coiled-coil region" evidence="4">
    <location>
        <begin position="179"/>
        <end position="266"/>
    </location>
</feature>
<feature type="region of interest" description="Disordered" evidence="5">
    <location>
        <begin position="1077"/>
        <end position="1105"/>
    </location>
</feature>
<dbReference type="PANTHER" id="PTHR18921:SF2">
    <property type="entry name" value="THYROID RECEPTOR-INTERACTING PROTEIN 11"/>
    <property type="match status" value="1"/>
</dbReference>
<feature type="coiled-coil region" evidence="4">
    <location>
        <begin position="45"/>
        <end position="100"/>
    </location>
</feature>
<keyword evidence="3 4" id="KW-0175">Coiled coil</keyword>
<comment type="subcellular location">
    <subcellularLocation>
        <location evidence="1">Golgi apparatus</location>
    </subcellularLocation>
</comment>
<reference evidence="7 8" key="1">
    <citation type="journal article" date="2018" name="Biotechnol. Adv.">
        <title>Improved genomic resources and new bioinformatic workflow for the carcinogenic parasite Clonorchis sinensis: Biotechnological implications.</title>
        <authorList>
            <person name="Wang D."/>
            <person name="Korhonen P.K."/>
            <person name="Gasser R.B."/>
            <person name="Young N.D."/>
        </authorList>
    </citation>
    <scope>NUCLEOTIDE SEQUENCE [LARGE SCALE GENOMIC DNA]</scope>
    <source>
        <strain evidence="7">Cs-k2</strain>
    </source>
</reference>